<dbReference type="PANTHER" id="PTHR43617">
    <property type="entry name" value="L-AMINO ACID N-ACETYLTRANSFERASE"/>
    <property type="match status" value="1"/>
</dbReference>
<evidence type="ECO:0000259" key="1">
    <source>
        <dbReference type="PROSITE" id="PS51186"/>
    </source>
</evidence>
<dbReference type="PANTHER" id="PTHR43617:SF34">
    <property type="entry name" value="PUTATIVE-RELATED"/>
    <property type="match status" value="1"/>
</dbReference>
<protein>
    <submittedName>
        <fullName evidence="2">GNAT family N-acetyltransferase</fullName>
    </submittedName>
</protein>
<dbReference type="PROSITE" id="PS51186">
    <property type="entry name" value="GNAT"/>
    <property type="match status" value="1"/>
</dbReference>
<evidence type="ECO:0000313" key="2">
    <source>
        <dbReference type="EMBL" id="MUK87853.1"/>
    </source>
</evidence>
<dbReference type="InterPro" id="IPR000182">
    <property type="entry name" value="GNAT_dom"/>
</dbReference>
<dbReference type="EMBL" id="WOCA01000003">
    <property type="protein sequence ID" value="MUK87853.1"/>
    <property type="molecule type" value="Genomic_DNA"/>
</dbReference>
<dbReference type="Gene3D" id="1.10.287.900">
    <property type="entry name" value="The crystal structure of the spermine/spermidine acetyltransferase from enterococcus faecali"/>
    <property type="match status" value="1"/>
</dbReference>
<dbReference type="InterPro" id="IPR027455">
    <property type="entry name" value="Sper_AcTfrase_N"/>
</dbReference>
<gene>
    <name evidence="2" type="ORF">GMD78_05500</name>
</gene>
<dbReference type="Gene3D" id="3.40.630.30">
    <property type="match status" value="1"/>
</dbReference>
<dbReference type="CDD" id="cd04301">
    <property type="entry name" value="NAT_SF"/>
    <property type="match status" value="1"/>
</dbReference>
<name>A0A6N8FEA5_9BACI</name>
<proteinExistence type="predicted"/>
<reference evidence="2 3" key="1">
    <citation type="submission" date="2019-11" db="EMBL/GenBank/DDBJ databases">
        <authorList>
            <person name="Li X."/>
        </authorList>
    </citation>
    <scope>NUCLEOTIDE SEQUENCE [LARGE SCALE GENOMIC DNA]</scope>
    <source>
        <strain evidence="2 3">L9</strain>
    </source>
</reference>
<keyword evidence="3" id="KW-1185">Reference proteome</keyword>
<dbReference type="SUPFAM" id="SSF55729">
    <property type="entry name" value="Acyl-CoA N-acyltransferases (Nat)"/>
    <property type="match status" value="1"/>
</dbReference>
<keyword evidence="2" id="KW-0808">Transferase</keyword>
<sequence>MEHVYIRDIDDTNECIVRDIKLKPGQVRFIESVDECLQEADIYKEWHPVAIYHDEDIIGFAMYGSFGPNKDTWFDRIMIDERYQGKGLGRKSMMKLIDVVSKEYGVKEIYLSIIEENKAAYNLYKSIGFESMNERDPNGELLFKYTFK</sequence>
<dbReference type="Proteomes" id="UP000469125">
    <property type="component" value="Unassembled WGS sequence"/>
</dbReference>
<dbReference type="Pfam" id="PF00583">
    <property type="entry name" value="Acetyltransf_1"/>
    <property type="match status" value="1"/>
</dbReference>
<feature type="domain" description="N-acetyltransferase" evidence="1">
    <location>
        <begin position="4"/>
        <end position="148"/>
    </location>
</feature>
<dbReference type="AlphaFoldDB" id="A0A6N8FEA5"/>
<organism evidence="2 3">
    <name type="scientific">Ornithinibacillus caprae</name>
    <dbReference type="NCBI Taxonomy" id="2678566"/>
    <lineage>
        <taxon>Bacteria</taxon>
        <taxon>Bacillati</taxon>
        <taxon>Bacillota</taxon>
        <taxon>Bacilli</taxon>
        <taxon>Bacillales</taxon>
        <taxon>Bacillaceae</taxon>
        <taxon>Ornithinibacillus</taxon>
    </lineage>
</organism>
<evidence type="ECO:0000313" key="3">
    <source>
        <dbReference type="Proteomes" id="UP000469125"/>
    </source>
</evidence>
<dbReference type="GO" id="GO:0016747">
    <property type="term" value="F:acyltransferase activity, transferring groups other than amino-acyl groups"/>
    <property type="evidence" value="ECO:0007669"/>
    <property type="project" value="InterPro"/>
</dbReference>
<dbReference type="RefSeq" id="WP_155667759.1">
    <property type="nucleotide sequence ID" value="NZ_WOCA01000003.1"/>
</dbReference>
<dbReference type="InterPro" id="IPR050276">
    <property type="entry name" value="MshD_Acetyltransferase"/>
</dbReference>
<comment type="caution">
    <text evidence="2">The sequence shown here is derived from an EMBL/GenBank/DDBJ whole genome shotgun (WGS) entry which is preliminary data.</text>
</comment>
<accession>A0A6N8FEA5</accession>
<dbReference type="InterPro" id="IPR016181">
    <property type="entry name" value="Acyl_CoA_acyltransferase"/>
</dbReference>